<name>A0AAQ4DTY2_AMBAM</name>
<dbReference type="InterPro" id="IPR020901">
    <property type="entry name" value="Prtase_inh_Kunz-CS"/>
</dbReference>
<dbReference type="PROSITE" id="PS50279">
    <property type="entry name" value="BPTI_KUNITZ_2"/>
    <property type="match status" value="1"/>
</dbReference>
<dbReference type="AlphaFoldDB" id="A0AAQ4DTY2"/>
<dbReference type="PRINTS" id="PR00786">
    <property type="entry name" value="NEPRILYSIN"/>
</dbReference>
<dbReference type="GO" id="GO:0005886">
    <property type="term" value="C:plasma membrane"/>
    <property type="evidence" value="ECO:0007669"/>
    <property type="project" value="TreeGrafter"/>
</dbReference>
<dbReference type="PANTHER" id="PTHR11733:SF241">
    <property type="entry name" value="GH26575P-RELATED"/>
    <property type="match status" value="1"/>
</dbReference>
<dbReference type="Pfam" id="PF01431">
    <property type="entry name" value="Peptidase_M13"/>
    <property type="match status" value="1"/>
</dbReference>
<dbReference type="GO" id="GO:0016485">
    <property type="term" value="P:protein processing"/>
    <property type="evidence" value="ECO:0007669"/>
    <property type="project" value="TreeGrafter"/>
</dbReference>
<proteinExistence type="predicted"/>
<organism evidence="2 3">
    <name type="scientific">Amblyomma americanum</name>
    <name type="common">Lone star tick</name>
    <dbReference type="NCBI Taxonomy" id="6943"/>
    <lineage>
        <taxon>Eukaryota</taxon>
        <taxon>Metazoa</taxon>
        <taxon>Ecdysozoa</taxon>
        <taxon>Arthropoda</taxon>
        <taxon>Chelicerata</taxon>
        <taxon>Arachnida</taxon>
        <taxon>Acari</taxon>
        <taxon>Parasitiformes</taxon>
        <taxon>Ixodida</taxon>
        <taxon>Ixodoidea</taxon>
        <taxon>Ixodidae</taxon>
        <taxon>Amblyomminae</taxon>
        <taxon>Amblyomma</taxon>
    </lineage>
</organism>
<dbReference type="Gene3D" id="4.10.410.10">
    <property type="entry name" value="Pancreatic trypsin inhibitor Kunitz domain"/>
    <property type="match status" value="2"/>
</dbReference>
<dbReference type="SMART" id="SM00131">
    <property type="entry name" value="KU"/>
    <property type="match status" value="2"/>
</dbReference>
<evidence type="ECO:0000313" key="2">
    <source>
        <dbReference type="EMBL" id="KAK8765922.1"/>
    </source>
</evidence>
<dbReference type="PROSITE" id="PS51885">
    <property type="entry name" value="NEPRILYSIN"/>
    <property type="match status" value="1"/>
</dbReference>
<dbReference type="InterPro" id="IPR000718">
    <property type="entry name" value="Peptidase_M13"/>
</dbReference>
<dbReference type="InterPro" id="IPR036880">
    <property type="entry name" value="Kunitz_BPTI_sf"/>
</dbReference>
<dbReference type="Gene3D" id="3.40.390.10">
    <property type="entry name" value="Collagenase (Catalytic Domain)"/>
    <property type="match status" value="1"/>
</dbReference>
<protein>
    <recommendedName>
        <fullName evidence="1">BPTI/Kunitz inhibitor domain-containing protein</fullName>
    </recommendedName>
</protein>
<dbReference type="InterPro" id="IPR024079">
    <property type="entry name" value="MetalloPept_cat_dom_sf"/>
</dbReference>
<comment type="caution">
    <text evidence="2">The sequence shown here is derived from an EMBL/GenBank/DDBJ whole genome shotgun (WGS) entry which is preliminary data.</text>
</comment>
<dbReference type="SUPFAM" id="SSF57362">
    <property type="entry name" value="BPTI-like"/>
    <property type="match status" value="2"/>
</dbReference>
<dbReference type="EMBL" id="JARKHS020026868">
    <property type="protein sequence ID" value="KAK8765922.1"/>
    <property type="molecule type" value="Genomic_DNA"/>
</dbReference>
<reference evidence="2 3" key="1">
    <citation type="journal article" date="2023" name="Arcadia Sci">
        <title>De novo assembly of a long-read Amblyomma americanum tick genome.</title>
        <authorList>
            <person name="Chou S."/>
            <person name="Poskanzer K.E."/>
            <person name="Rollins M."/>
            <person name="Thuy-Boun P.S."/>
        </authorList>
    </citation>
    <scope>NUCLEOTIDE SEQUENCE [LARGE SCALE GENOMIC DNA]</scope>
    <source>
        <strain evidence="2">F_SG_1</strain>
        <tissue evidence="2">Salivary glands</tissue>
    </source>
</reference>
<dbReference type="Proteomes" id="UP001321473">
    <property type="component" value="Unassembled WGS sequence"/>
</dbReference>
<dbReference type="Pfam" id="PF00014">
    <property type="entry name" value="Kunitz_BPTI"/>
    <property type="match status" value="2"/>
</dbReference>
<dbReference type="Gene3D" id="1.10.1380.10">
    <property type="entry name" value="Neutral endopeptidase , domain2"/>
    <property type="match status" value="1"/>
</dbReference>
<dbReference type="GO" id="GO:0004867">
    <property type="term" value="F:serine-type endopeptidase inhibitor activity"/>
    <property type="evidence" value="ECO:0007669"/>
    <property type="project" value="InterPro"/>
</dbReference>
<dbReference type="InterPro" id="IPR002223">
    <property type="entry name" value="Kunitz_BPTI"/>
</dbReference>
<dbReference type="SUPFAM" id="SSF55486">
    <property type="entry name" value="Metalloproteases ('zincins'), catalytic domain"/>
    <property type="match status" value="1"/>
</dbReference>
<dbReference type="CDD" id="cd00109">
    <property type="entry name" value="Kunitz-type"/>
    <property type="match status" value="1"/>
</dbReference>
<gene>
    <name evidence="2" type="ORF">V5799_007299</name>
</gene>
<evidence type="ECO:0000259" key="1">
    <source>
        <dbReference type="PROSITE" id="PS50279"/>
    </source>
</evidence>
<feature type="domain" description="BPTI/Kunitz inhibitor" evidence="1">
    <location>
        <begin position="1"/>
        <end position="55"/>
    </location>
</feature>
<keyword evidence="3" id="KW-1185">Reference proteome</keyword>
<evidence type="ECO:0000313" key="3">
    <source>
        <dbReference type="Proteomes" id="UP001321473"/>
    </source>
</evidence>
<dbReference type="InterPro" id="IPR042089">
    <property type="entry name" value="Peptidase_M13_dom_2"/>
</dbReference>
<dbReference type="InterPro" id="IPR018497">
    <property type="entry name" value="Peptidase_M13_C"/>
</dbReference>
<sequence>MPISDGHICPRNDQGGSYEAYGYNSKTGRCESFLFKGCGGNSNRFPTAKECWTKCAKSSTTKCLKEAGLNIGGIGIFKRYYYDMDSHQCRSTRHFRKSTEDRNRFTTLQECEQECKDVPPPAMAAARRVVTDVLRGLEGKINTTDWMRGPAWCMMRTKFKAMYFIFGYPDGLGSEHLIETLFEEIPDVAENFTAGFLDAKRQATINVFRKNFKISMNTAAIGAHYHPDTHEVYLSATLLQPPIFIHGAPAAFNYAGIGMIAGHELSHAFDPEDIEYDVNGYIKKFPDTPMMKEFTAKVLCLRNSYYQAESEERGARSMNPTIDNEGVVDYTGVLLSYEAYKRLPEHEREARIPDMDFTPDQIFFITYCLKWCTESKSNKRGPGTLHWAARSRCLVPLRNMPEFSQAFGCKKGDRMNPDTKCPFY</sequence>
<dbReference type="PANTHER" id="PTHR11733">
    <property type="entry name" value="ZINC METALLOPROTEASE FAMILY M13 NEPRILYSIN-RELATED"/>
    <property type="match status" value="1"/>
</dbReference>
<accession>A0AAQ4DTY2</accession>
<dbReference type="PROSITE" id="PS00280">
    <property type="entry name" value="BPTI_KUNITZ_1"/>
    <property type="match status" value="1"/>
</dbReference>
<dbReference type="GO" id="GO:0004222">
    <property type="term" value="F:metalloendopeptidase activity"/>
    <property type="evidence" value="ECO:0007669"/>
    <property type="project" value="InterPro"/>
</dbReference>